<accession>J7RLK4</accession>
<dbReference type="EC" id="6.3.5.7" evidence="5"/>
<dbReference type="GO" id="GO:0030956">
    <property type="term" value="C:glutamyl-tRNA(Gln) amidotransferase complex"/>
    <property type="evidence" value="ECO:0007669"/>
    <property type="project" value="UniProtKB-UniRule"/>
</dbReference>
<dbReference type="GO" id="GO:0005739">
    <property type="term" value="C:mitochondrion"/>
    <property type="evidence" value="ECO:0007669"/>
    <property type="project" value="UniProtKB-SubCell"/>
</dbReference>
<evidence type="ECO:0000256" key="5">
    <source>
        <dbReference type="HAMAP-Rule" id="MF_03150"/>
    </source>
</evidence>
<dbReference type="OrthoDB" id="421993at2759"/>
<dbReference type="InterPro" id="IPR004412">
    <property type="entry name" value="GatA"/>
</dbReference>
<dbReference type="AlphaFoldDB" id="J7RLK4"/>
<dbReference type="Gene3D" id="3.90.1300.10">
    <property type="entry name" value="Amidase signature (AS) domain"/>
    <property type="match status" value="1"/>
</dbReference>
<protein>
    <recommendedName>
        <fullName evidence="5">Glutamyl-tRNA(Gln) amidotransferase subunit A, mitochondrial</fullName>
        <shortName evidence="5">Glu-AdT subunit A</shortName>
        <ecNumber evidence="5">6.3.5.7</ecNumber>
    </recommendedName>
</protein>
<dbReference type="Proteomes" id="UP000006310">
    <property type="component" value="Chromosome 5"/>
</dbReference>
<keyword evidence="8" id="KW-1185">Reference proteome</keyword>
<dbReference type="GO" id="GO:0050567">
    <property type="term" value="F:glutaminyl-tRNA synthase (glutamine-hydrolyzing) activity"/>
    <property type="evidence" value="ECO:0007669"/>
    <property type="project" value="UniProtKB-UniRule"/>
</dbReference>
<proteinExistence type="inferred from homology"/>
<comment type="subcellular location">
    <subcellularLocation>
        <location evidence="5">Mitochondrion</location>
    </subcellularLocation>
</comment>
<dbReference type="GO" id="GO:0005524">
    <property type="term" value="F:ATP binding"/>
    <property type="evidence" value="ECO:0007669"/>
    <property type="project" value="UniProtKB-KW"/>
</dbReference>
<dbReference type="EMBL" id="HE978318">
    <property type="protein sequence ID" value="CCK70413.1"/>
    <property type="molecule type" value="Genomic_DNA"/>
</dbReference>
<dbReference type="HOGENOM" id="CLU_009600_7_6_1"/>
<name>J7RLK4_HUIN7</name>
<evidence type="ECO:0000256" key="2">
    <source>
        <dbReference type="ARBA" id="ARBA00022741"/>
    </source>
</evidence>
<keyword evidence="3 5" id="KW-0067">ATP-binding</keyword>
<feature type="active site" description="Charge relay system" evidence="5">
    <location>
        <position position="49"/>
    </location>
</feature>
<dbReference type="InterPro" id="IPR023631">
    <property type="entry name" value="Amidase_dom"/>
</dbReference>
<evidence type="ECO:0000256" key="3">
    <source>
        <dbReference type="ARBA" id="ARBA00022840"/>
    </source>
</evidence>
<comment type="function">
    <text evidence="5">Allows the formation of correctly charged Gln-tRNA(Gln) through the transamidation of misacylated Glu-tRNA(Gln) in the mitochondria. The reaction takes place in the presence of glutamine and ATP through an activated gamma-phospho-Glu-tRNA(Gln).</text>
</comment>
<dbReference type="OMA" id="QPASYCG"/>
<sequence>MQLETVLRRLPGLQSRYNIFTHHINKVTEINDPPRGKNDALKGLLAAVKDNISTKNFGATTCSSRMLKDYKAPYDATVVNLLRDSRAVILGKTNMDEFAMGASGLNNGLGGGPVINPISDIEDYCPGGSSSGSAAAVLADLVDFALGTDTGGSVRLPAAWGSILGFKPSYGRISRFGVIDFAQSLDTVGILAKDIGILRKVFSVLDKYDPRDPTSLTDDLRDQLTKSHITVERDTKPKIGIPKEFSLSSLTPEMRQHFLTYVGRLMSLGYEVYPVSVPSIKHSLIMYYILAPAEAASNLARYDGIRYGSRSIAGDMDEHNTLFGSTRAENFGPEVQKRIILGNYNLCSASYKNNFIKAQKLRVQLIDEFDNVFNFANVLTGNRSAPDGIDFILSPTNIGGPKTIKEETSIESADELSAYATDVFTTPMSLAGLPALSIPVQNGTPLGIQIAGQYGDDQRVLDFAASLYQQNT</sequence>
<evidence type="ECO:0000256" key="1">
    <source>
        <dbReference type="ARBA" id="ARBA00022598"/>
    </source>
</evidence>
<keyword evidence="4 5" id="KW-0648">Protein biosynthesis</keyword>
<dbReference type="Pfam" id="PF01425">
    <property type="entry name" value="Amidase"/>
    <property type="match status" value="1"/>
</dbReference>
<dbReference type="HAMAP" id="MF_00120">
    <property type="entry name" value="GatA"/>
    <property type="match status" value="1"/>
</dbReference>
<dbReference type="GO" id="GO:0070681">
    <property type="term" value="P:glutaminyl-tRNAGln biosynthesis via transamidation"/>
    <property type="evidence" value="ECO:0007669"/>
    <property type="project" value="UniProtKB-UniRule"/>
</dbReference>
<dbReference type="eggNOG" id="KOG1211">
    <property type="taxonomic scope" value="Eukaryota"/>
</dbReference>
<dbReference type="SUPFAM" id="SSF75304">
    <property type="entry name" value="Amidase signature (AS) enzymes"/>
    <property type="match status" value="1"/>
</dbReference>
<feature type="active site" description="Charge relay system" evidence="5">
    <location>
        <position position="129"/>
    </location>
</feature>
<organism evidence="7 8">
    <name type="scientific">Huiozyma naganishii (strain ATCC MYA-139 / BCRC 22969 / CBS 8797 / KCTC 17520 / NBRC 10181 / NCYC 3082 / Yp74L-3)</name>
    <name type="common">Yeast</name>
    <name type="synonym">Kazachstania naganishii</name>
    <dbReference type="NCBI Taxonomy" id="1071383"/>
    <lineage>
        <taxon>Eukaryota</taxon>
        <taxon>Fungi</taxon>
        <taxon>Dikarya</taxon>
        <taxon>Ascomycota</taxon>
        <taxon>Saccharomycotina</taxon>
        <taxon>Saccharomycetes</taxon>
        <taxon>Saccharomycetales</taxon>
        <taxon>Saccharomycetaceae</taxon>
        <taxon>Huiozyma</taxon>
    </lineage>
</organism>
<evidence type="ECO:0000259" key="6">
    <source>
        <dbReference type="Pfam" id="PF01425"/>
    </source>
</evidence>
<comment type="catalytic activity">
    <reaction evidence="5">
        <text>L-glutamyl-tRNA(Gln) + L-glutamine + ATP + H2O = L-glutaminyl-tRNA(Gln) + L-glutamate + ADP + phosphate + H(+)</text>
        <dbReference type="Rhea" id="RHEA:17521"/>
        <dbReference type="Rhea" id="RHEA-COMP:9681"/>
        <dbReference type="Rhea" id="RHEA-COMP:9684"/>
        <dbReference type="ChEBI" id="CHEBI:15377"/>
        <dbReference type="ChEBI" id="CHEBI:15378"/>
        <dbReference type="ChEBI" id="CHEBI:29985"/>
        <dbReference type="ChEBI" id="CHEBI:30616"/>
        <dbReference type="ChEBI" id="CHEBI:43474"/>
        <dbReference type="ChEBI" id="CHEBI:58359"/>
        <dbReference type="ChEBI" id="CHEBI:78520"/>
        <dbReference type="ChEBI" id="CHEBI:78521"/>
        <dbReference type="ChEBI" id="CHEBI:456216"/>
        <dbReference type="EC" id="6.3.5.7"/>
    </reaction>
</comment>
<feature type="active site" description="Acyl-ester intermediate" evidence="5">
    <location>
        <position position="153"/>
    </location>
</feature>
<evidence type="ECO:0000313" key="7">
    <source>
        <dbReference type="EMBL" id="CCK70413.1"/>
    </source>
</evidence>
<dbReference type="KEGG" id="kng:KNAG_0E01490"/>
<comment type="subunit">
    <text evidence="5">Subunit of the heterotrimeric GatFAB amidotransferase (AdT) complex, composed of A, B and F subunits.</text>
</comment>
<dbReference type="STRING" id="1071383.J7RLK4"/>
<evidence type="ECO:0000313" key="8">
    <source>
        <dbReference type="Proteomes" id="UP000006310"/>
    </source>
</evidence>
<keyword evidence="5" id="KW-0496">Mitochondrion</keyword>
<dbReference type="PANTHER" id="PTHR11895:SF7">
    <property type="entry name" value="GLUTAMYL-TRNA(GLN) AMIDOTRANSFERASE SUBUNIT A, MITOCHONDRIAL"/>
    <property type="match status" value="1"/>
</dbReference>
<reference evidence="8" key="2">
    <citation type="submission" date="2012-08" db="EMBL/GenBank/DDBJ databases">
        <title>Genome sequence of Kazachstania naganishii.</title>
        <authorList>
            <person name="Gordon J.L."/>
            <person name="Armisen D."/>
            <person name="Proux-Wera E."/>
            <person name="OhEigeartaigh S.S."/>
            <person name="Byrne K.P."/>
            <person name="Wolfe K.H."/>
        </authorList>
    </citation>
    <scope>NUCLEOTIDE SEQUENCE [LARGE SCALE GENOMIC DNA]</scope>
    <source>
        <strain evidence="8">ATCC MYA-139 / BCRC 22969 / CBS 8797 / CCRC 22969 / KCTC 17520 / NBRC 10181 / NCYC 3082</strain>
    </source>
</reference>
<dbReference type="InterPro" id="IPR000120">
    <property type="entry name" value="Amidase"/>
</dbReference>
<keyword evidence="2 5" id="KW-0547">Nucleotide-binding</keyword>
<evidence type="ECO:0000256" key="4">
    <source>
        <dbReference type="ARBA" id="ARBA00022917"/>
    </source>
</evidence>
<comment type="similarity">
    <text evidence="5">Belongs to the amidase family. GatA subfamily.</text>
</comment>
<dbReference type="PANTHER" id="PTHR11895">
    <property type="entry name" value="TRANSAMIDASE"/>
    <property type="match status" value="1"/>
</dbReference>
<keyword evidence="1 5" id="KW-0436">Ligase</keyword>
<reference evidence="7 8" key="1">
    <citation type="journal article" date="2011" name="Proc. Natl. Acad. Sci. U.S.A.">
        <title>Evolutionary erosion of yeast sex chromosomes by mating-type switching accidents.</title>
        <authorList>
            <person name="Gordon J.L."/>
            <person name="Armisen D."/>
            <person name="Proux-Wera E."/>
            <person name="Oheigeartaigh S.S."/>
            <person name="Byrne K.P."/>
            <person name="Wolfe K.H."/>
        </authorList>
    </citation>
    <scope>NUCLEOTIDE SEQUENCE [LARGE SCALE GENOMIC DNA]</scope>
    <source>
        <strain evidence="8">ATCC MYA-139 / BCRC 22969 / CBS 8797 / CCRC 22969 / KCTC 17520 / NBRC 10181 / NCYC 3082</strain>
    </source>
</reference>
<dbReference type="GeneID" id="34526113"/>
<dbReference type="GO" id="GO:0007029">
    <property type="term" value="P:endoplasmic reticulum organization"/>
    <property type="evidence" value="ECO:0007669"/>
    <property type="project" value="EnsemblFungi"/>
</dbReference>
<dbReference type="GO" id="GO:0032543">
    <property type="term" value="P:mitochondrial translation"/>
    <property type="evidence" value="ECO:0007669"/>
    <property type="project" value="UniProtKB-UniRule"/>
</dbReference>
<gene>
    <name evidence="7" type="primary">KNAG0E01490</name>
    <name evidence="5" type="synonym">HER2</name>
    <name evidence="7" type="ordered locus">KNAG_0E01490</name>
</gene>
<dbReference type="InterPro" id="IPR036928">
    <property type="entry name" value="AS_sf"/>
</dbReference>
<feature type="domain" description="Amidase" evidence="6">
    <location>
        <begin position="5"/>
        <end position="461"/>
    </location>
</feature>
<dbReference type="RefSeq" id="XP_022464659.1">
    <property type="nucleotide sequence ID" value="XM_022608133.1"/>
</dbReference>